<sequence>MYLLTNPLEPPTEPVKRVAPPPEVVTIRGPNCIHIAPGSLLAQKIEVVPVRKVVLSEPILTVTGRVVASLRPGNGKGRDFWQFDSNEMLTAYTDWQKAIADIAFNERQLELVQQLAQARLEAQRQVVRRLEKLVEAGTDAVNNLAVERAQLLQMEISERREIHQAEIALHASRREEAIQVRRLQQTGLDPELLRSAASDIDIVLAEVPEGWLHQIKIGQGCRARFFGLPKETFTGRVKRIAPMLSAERRLLRVLFTIDDPADKLRPGMFAEIGLGTDPRESLLVPAEAVLHIGRSDYVLVAGEDNTWLVTEVQLGEPYGNDIQVLSGVAEGMRVIGQKTILFKPLAIRALQLGESQP</sequence>
<dbReference type="Pfam" id="PF25954">
    <property type="entry name" value="Beta-barrel_RND_2"/>
    <property type="match status" value="1"/>
</dbReference>
<name>A0A7V8VGH5_9BACT</name>
<dbReference type="GO" id="GO:1990281">
    <property type="term" value="C:efflux pump complex"/>
    <property type="evidence" value="ECO:0007669"/>
    <property type="project" value="TreeGrafter"/>
</dbReference>
<dbReference type="Gene3D" id="2.40.30.170">
    <property type="match status" value="1"/>
</dbReference>
<keyword evidence="1" id="KW-0175">Coiled coil</keyword>
<proteinExistence type="predicted"/>
<gene>
    <name evidence="3" type="ORF">H0921_15135</name>
</gene>
<protein>
    <submittedName>
        <fullName evidence="3">Efflux RND transporter periplasmic adaptor subunit</fullName>
    </submittedName>
</protein>
<reference evidence="3 4" key="1">
    <citation type="submission" date="2020-07" db="EMBL/GenBank/DDBJ databases">
        <title>Thermogemmata thermophila gen. nov., sp. nov., a novel moderate thermophilic planctomycete from a Kamchatka hot spring.</title>
        <authorList>
            <person name="Elcheninov A.G."/>
            <person name="Podosokorskaya O.A."/>
            <person name="Kovaleva O.L."/>
            <person name="Novikov A."/>
            <person name="Bonch-Osmolovskaya E.A."/>
            <person name="Toshchakov S.V."/>
            <person name="Kublanov I.V."/>
        </authorList>
    </citation>
    <scope>NUCLEOTIDE SEQUENCE [LARGE SCALE GENOMIC DNA]</scope>
    <source>
        <strain evidence="3 4">2918</strain>
    </source>
</reference>
<keyword evidence="4" id="KW-1185">Reference proteome</keyword>
<dbReference type="AlphaFoldDB" id="A0A7V8VGH5"/>
<dbReference type="GO" id="GO:0015562">
    <property type="term" value="F:efflux transmembrane transporter activity"/>
    <property type="evidence" value="ECO:0007669"/>
    <property type="project" value="TreeGrafter"/>
</dbReference>
<comment type="caution">
    <text evidence="3">The sequence shown here is derived from an EMBL/GenBank/DDBJ whole genome shotgun (WGS) entry which is preliminary data.</text>
</comment>
<evidence type="ECO:0000313" key="3">
    <source>
        <dbReference type="EMBL" id="MBA2227492.1"/>
    </source>
</evidence>
<evidence type="ECO:0000256" key="1">
    <source>
        <dbReference type="SAM" id="Coils"/>
    </source>
</evidence>
<feature type="domain" description="CusB-like beta-barrel" evidence="2">
    <location>
        <begin position="204"/>
        <end position="275"/>
    </location>
</feature>
<feature type="coiled-coil region" evidence="1">
    <location>
        <begin position="105"/>
        <end position="133"/>
    </location>
</feature>
<evidence type="ECO:0000259" key="2">
    <source>
        <dbReference type="Pfam" id="PF25954"/>
    </source>
</evidence>
<dbReference type="Gene3D" id="2.40.420.20">
    <property type="match status" value="1"/>
</dbReference>
<dbReference type="EMBL" id="JACEFB010000015">
    <property type="protein sequence ID" value="MBA2227492.1"/>
    <property type="molecule type" value="Genomic_DNA"/>
</dbReference>
<dbReference type="InterPro" id="IPR058792">
    <property type="entry name" value="Beta-barrel_RND_2"/>
</dbReference>
<evidence type="ECO:0000313" key="4">
    <source>
        <dbReference type="Proteomes" id="UP000542342"/>
    </source>
</evidence>
<dbReference type="RefSeq" id="WP_194539360.1">
    <property type="nucleotide sequence ID" value="NZ_JACEFB010000015.1"/>
</dbReference>
<organism evidence="3 4">
    <name type="scientific">Thermogemmata fonticola</name>
    <dbReference type="NCBI Taxonomy" id="2755323"/>
    <lineage>
        <taxon>Bacteria</taxon>
        <taxon>Pseudomonadati</taxon>
        <taxon>Planctomycetota</taxon>
        <taxon>Planctomycetia</taxon>
        <taxon>Gemmatales</taxon>
        <taxon>Gemmataceae</taxon>
        <taxon>Thermogemmata</taxon>
    </lineage>
</organism>
<dbReference type="PANTHER" id="PTHR30469">
    <property type="entry name" value="MULTIDRUG RESISTANCE PROTEIN MDTA"/>
    <property type="match status" value="1"/>
</dbReference>
<accession>A0A7V8VGH5</accession>
<dbReference type="Proteomes" id="UP000542342">
    <property type="component" value="Unassembled WGS sequence"/>
</dbReference>